<dbReference type="Pfam" id="PF13489">
    <property type="entry name" value="Methyltransf_23"/>
    <property type="match status" value="1"/>
</dbReference>
<name>A0AA38RJZ5_9PEZI</name>
<dbReference type="PANTHER" id="PTHR43861">
    <property type="entry name" value="TRANS-ACONITATE 2-METHYLTRANSFERASE-RELATED"/>
    <property type="match status" value="1"/>
</dbReference>
<comment type="caution">
    <text evidence="2">The sequence shown here is derived from an EMBL/GenBank/DDBJ whole genome shotgun (WGS) entry which is preliminary data.</text>
</comment>
<keyword evidence="2" id="KW-0489">Methyltransferase</keyword>
<evidence type="ECO:0000313" key="3">
    <source>
        <dbReference type="Proteomes" id="UP001174691"/>
    </source>
</evidence>
<accession>A0AA38RJZ5</accession>
<keyword evidence="3" id="KW-1185">Reference proteome</keyword>
<evidence type="ECO:0000256" key="1">
    <source>
        <dbReference type="ARBA" id="ARBA00022679"/>
    </source>
</evidence>
<dbReference type="CDD" id="cd02440">
    <property type="entry name" value="AdoMet_MTases"/>
    <property type="match status" value="1"/>
</dbReference>
<organism evidence="2 3">
    <name type="scientific">Coniochaeta hoffmannii</name>
    <dbReference type="NCBI Taxonomy" id="91930"/>
    <lineage>
        <taxon>Eukaryota</taxon>
        <taxon>Fungi</taxon>
        <taxon>Dikarya</taxon>
        <taxon>Ascomycota</taxon>
        <taxon>Pezizomycotina</taxon>
        <taxon>Sordariomycetes</taxon>
        <taxon>Sordariomycetidae</taxon>
        <taxon>Coniochaetales</taxon>
        <taxon>Coniochaetaceae</taxon>
        <taxon>Coniochaeta</taxon>
    </lineage>
</organism>
<gene>
    <name evidence="2" type="ORF">NKR19_g7492</name>
</gene>
<dbReference type="PANTHER" id="PTHR43861:SF3">
    <property type="entry name" value="PUTATIVE (AFU_ORTHOLOGUE AFUA_2G14390)-RELATED"/>
    <property type="match status" value="1"/>
</dbReference>
<dbReference type="Proteomes" id="UP001174691">
    <property type="component" value="Unassembled WGS sequence"/>
</dbReference>
<dbReference type="AlphaFoldDB" id="A0AA38RJZ5"/>
<dbReference type="Gene3D" id="3.40.50.150">
    <property type="entry name" value="Vaccinia Virus protein VP39"/>
    <property type="match status" value="1"/>
</dbReference>
<evidence type="ECO:0000313" key="2">
    <source>
        <dbReference type="EMBL" id="KAJ9139300.1"/>
    </source>
</evidence>
<keyword evidence="1" id="KW-0808">Transferase</keyword>
<proteinExistence type="predicted"/>
<protein>
    <submittedName>
        <fullName evidence="2">S-adenosyl-L-methionine-dependent methyltransferase</fullName>
    </submittedName>
</protein>
<reference evidence="2" key="1">
    <citation type="submission" date="2022-07" db="EMBL/GenBank/DDBJ databases">
        <title>Fungi with potential for degradation of polypropylene.</title>
        <authorList>
            <person name="Gostincar C."/>
        </authorList>
    </citation>
    <scope>NUCLEOTIDE SEQUENCE</scope>
    <source>
        <strain evidence="2">EXF-13287</strain>
    </source>
</reference>
<dbReference type="InterPro" id="IPR029063">
    <property type="entry name" value="SAM-dependent_MTases_sf"/>
</dbReference>
<dbReference type="GO" id="GO:0032259">
    <property type="term" value="P:methylation"/>
    <property type="evidence" value="ECO:0007669"/>
    <property type="project" value="UniProtKB-KW"/>
</dbReference>
<sequence length="247" mass="26827">MTSANQTRFNAEAAAWDSNPSVLLASDLAHKAILERLPGRETTSLLDVLEIGCGTGLLSLALAPSFRSLTAVDAADGMIEALQAKLDAEDCAIRNVRAVCAMLEDPDDERIRPDAAAGSRAQDGKALEPRRFDLVVSHLVLHHIPELLPVIRTMFGCLKPGGQVMLTDFEDFGPEARRFHPESKMEGVERHGIKRTEMEALLLQAGFADVRVETAFEMDKAIETELGSGVNGPTMTFPFLVCMGKKP</sequence>
<dbReference type="EMBL" id="JANBVN010000132">
    <property type="protein sequence ID" value="KAJ9139300.1"/>
    <property type="molecule type" value="Genomic_DNA"/>
</dbReference>
<dbReference type="GO" id="GO:0008168">
    <property type="term" value="F:methyltransferase activity"/>
    <property type="evidence" value="ECO:0007669"/>
    <property type="project" value="UniProtKB-KW"/>
</dbReference>
<dbReference type="SUPFAM" id="SSF53335">
    <property type="entry name" value="S-adenosyl-L-methionine-dependent methyltransferases"/>
    <property type="match status" value="1"/>
</dbReference>